<comment type="caution">
    <text evidence="1">The sequence shown here is derived from an EMBL/GenBank/DDBJ whole genome shotgun (WGS) entry which is preliminary data.</text>
</comment>
<dbReference type="Proteomes" id="UP000035963">
    <property type="component" value="Unassembled WGS sequence"/>
</dbReference>
<evidence type="ECO:0000313" key="2">
    <source>
        <dbReference type="Proteomes" id="UP000035963"/>
    </source>
</evidence>
<organism evidence="1 2">
    <name type="scientific">Caballeronia mineralivorans PML1(12)</name>
    <dbReference type="NCBI Taxonomy" id="908627"/>
    <lineage>
        <taxon>Bacteria</taxon>
        <taxon>Pseudomonadati</taxon>
        <taxon>Pseudomonadota</taxon>
        <taxon>Betaproteobacteria</taxon>
        <taxon>Burkholderiales</taxon>
        <taxon>Burkholderiaceae</taxon>
        <taxon>Caballeronia</taxon>
    </lineage>
</organism>
<dbReference type="AlphaFoldDB" id="A0A0J1D5C8"/>
<reference evidence="1 2" key="1">
    <citation type="journal article" date="2015" name="Genome Announc.">
        <title>Draft Genome Sequence of Burkholderia sp. Strain PML1(12), an Ectomycorrhizosphere-Inhabiting Bacterium with Effective Mineral-Weathering Ability.</title>
        <authorList>
            <person name="Uroz S."/>
            <person name="Oger P."/>
        </authorList>
    </citation>
    <scope>NUCLEOTIDE SEQUENCE [LARGE SCALE GENOMIC DNA]</scope>
    <source>
        <strain evidence="2">PML1(12)</strain>
    </source>
</reference>
<dbReference type="PATRIC" id="fig|908627.4.peg.451"/>
<gene>
    <name evidence="1" type="ORF">EOS_02080</name>
</gene>
<accession>A0A0J1D5C8</accession>
<protein>
    <submittedName>
        <fullName evidence="1">Uncharacterized protein</fullName>
    </submittedName>
</protein>
<dbReference type="EMBL" id="AEJF01000010">
    <property type="protein sequence ID" value="KLU27907.1"/>
    <property type="molecule type" value="Genomic_DNA"/>
</dbReference>
<keyword evidence="2" id="KW-1185">Reference proteome</keyword>
<evidence type="ECO:0000313" key="1">
    <source>
        <dbReference type="EMBL" id="KLU27907.1"/>
    </source>
</evidence>
<sequence>MYDRTFRLSHWSTKQILALYKCLEYYSGVHYYGSDVQRISDDPSLSDLLPARHPVHTMVNERPDLTQEDYSEANKEFSVKSFIFADHGETCRISCAFSDHFHRAEVLPAYIAMNLYGSLKAGIDLSGLVTVEAGGSA</sequence>
<name>A0A0J1D5C8_9BURK</name>
<proteinExistence type="predicted"/>